<feature type="region of interest" description="Disordered" evidence="1">
    <location>
        <begin position="79"/>
        <end position="98"/>
    </location>
</feature>
<dbReference type="EnsemblPlants" id="LPERR10G04040.1">
    <property type="protein sequence ID" value="LPERR10G04040.1"/>
    <property type="gene ID" value="LPERR10G04040"/>
</dbReference>
<evidence type="ECO:0000313" key="2">
    <source>
        <dbReference type="EnsemblPlants" id="LPERR10G04040.1"/>
    </source>
</evidence>
<dbReference type="HOGENOM" id="CLU_1629446_0_0_1"/>
<reference evidence="2" key="3">
    <citation type="submission" date="2015-04" db="UniProtKB">
        <authorList>
            <consortium name="EnsemblPlants"/>
        </authorList>
    </citation>
    <scope>IDENTIFICATION</scope>
</reference>
<accession>A0A0D9XIK6</accession>
<reference evidence="3" key="2">
    <citation type="submission" date="2013-12" db="EMBL/GenBank/DDBJ databases">
        <authorList>
            <person name="Yu Y."/>
            <person name="Lee S."/>
            <person name="de Baynast K."/>
            <person name="Wissotski M."/>
            <person name="Liu L."/>
            <person name="Talag J."/>
            <person name="Goicoechea J."/>
            <person name="Angelova A."/>
            <person name="Jetty R."/>
            <person name="Kudrna D."/>
            <person name="Golser W."/>
            <person name="Rivera L."/>
            <person name="Zhang J."/>
            <person name="Wing R."/>
        </authorList>
    </citation>
    <scope>NUCLEOTIDE SEQUENCE</scope>
</reference>
<keyword evidence="3" id="KW-1185">Reference proteome</keyword>
<organism evidence="2 3">
    <name type="scientific">Leersia perrieri</name>
    <dbReference type="NCBI Taxonomy" id="77586"/>
    <lineage>
        <taxon>Eukaryota</taxon>
        <taxon>Viridiplantae</taxon>
        <taxon>Streptophyta</taxon>
        <taxon>Embryophyta</taxon>
        <taxon>Tracheophyta</taxon>
        <taxon>Spermatophyta</taxon>
        <taxon>Magnoliopsida</taxon>
        <taxon>Liliopsida</taxon>
        <taxon>Poales</taxon>
        <taxon>Poaceae</taxon>
        <taxon>BOP clade</taxon>
        <taxon>Oryzoideae</taxon>
        <taxon>Oryzeae</taxon>
        <taxon>Oryzinae</taxon>
        <taxon>Leersia</taxon>
    </lineage>
</organism>
<name>A0A0D9XIK6_9ORYZ</name>
<evidence type="ECO:0000256" key="1">
    <source>
        <dbReference type="SAM" id="MobiDB-lite"/>
    </source>
</evidence>
<proteinExistence type="predicted"/>
<evidence type="ECO:0000313" key="3">
    <source>
        <dbReference type="Proteomes" id="UP000032180"/>
    </source>
</evidence>
<dbReference type="Gramene" id="LPERR10G04040.1">
    <property type="protein sequence ID" value="LPERR10G04040.1"/>
    <property type="gene ID" value="LPERR10G04040"/>
</dbReference>
<reference evidence="2 3" key="1">
    <citation type="submission" date="2012-08" db="EMBL/GenBank/DDBJ databases">
        <title>Oryza genome evolution.</title>
        <authorList>
            <person name="Wing R.A."/>
        </authorList>
    </citation>
    <scope>NUCLEOTIDE SEQUENCE</scope>
</reference>
<dbReference type="AlphaFoldDB" id="A0A0D9XIK6"/>
<dbReference type="Proteomes" id="UP000032180">
    <property type="component" value="Chromosome 10"/>
</dbReference>
<protein>
    <submittedName>
        <fullName evidence="2">Uncharacterized protein</fullName>
    </submittedName>
</protein>
<sequence>MPTPSSSTNTLKPCHPLQGTIPRKRKSYVSVPQGMEVSMCFCADLCRIVKSNDNSDTYGRRIFICDNYEYDPPTDFRWGTNTSKSRSNERSDAGPFRRRCIGTRRSGNERKLKPVKPTWRGSKKGFAAQKLLDPRRYGMLLQPPVIGLLVAGCFGDRNLVAYTGSNRVLFP</sequence>